<protein>
    <submittedName>
        <fullName evidence="1">DUF993 family protein</fullName>
    </submittedName>
</protein>
<organism evidence="1 2">
    <name type="scientific">Actinocrinis puniceicyclus</name>
    <dbReference type="NCBI Taxonomy" id="977794"/>
    <lineage>
        <taxon>Bacteria</taxon>
        <taxon>Bacillati</taxon>
        <taxon>Actinomycetota</taxon>
        <taxon>Actinomycetes</taxon>
        <taxon>Catenulisporales</taxon>
        <taxon>Actinospicaceae</taxon>
        <taxon>Actinocrinis</taxon>
    </lineage>
</organism>
<sequence length="366" mass="38693">MHRPPARSRVFLAAAHVVADPTAPQGPGVPAALDWDATLAFRHRLWSLGLGVADAMDTAQRGAGLDWAATRELIERCGAEARSVNGLLACGAGTDQLDPAAQPDLARIAAAYEEQISVVEDAGARVVLMASRALAAAARGPEDYAAVYGRLLPQLARPAILHWLGPAFDPQLAGYWGAADVDAAAESLLAIIREHPGKVDGVKLSLLDAPREIALRRALPAGVRLYTGDDFDYAELIKGDEYGHSDALLGVFDPIAEQAAAALAALDHDDAEGFDAALGPTLPLARHLFAAPTRHYKTGVVFLAFLAGYQDHFTMVGGAQRERSAAHLAGLFELGRDAGIFPDPQRARARMRTALAGCALEGREVL</sequence>
<dbReference type="InterPro" id="IPR013785">
    <property type="entry name" value="Aldolase_TIM"/>
</dbReference>
<comment type="caution">
    <text evidence="1">The sequence shown here is derived from an EMBL/GenBank/DDBJ whole genome shotgun (WGS) entry which is preliminary data.</text>
</comment>
<gene>
    <name evidence="1" type="ORF">KGA66_09960</name>
</gene>
<dbReference type="EMBL" id="JAGSXH010000025">
    <property type="protein sequence ID" value="MBS2963370.1"/>
    <property type="molecule type" value="Genomic_DNA"/>
</dbReference>
<name>A0A8J8BCB8_9ACTN</name>
<dbReference type="SUPFAM" id="SSF51569">
    <property type="entry name" value="Aldolase"/>
    <property type="match status" value="1"/>
</dbReference>
<keyword evidence="2" id="KW-1185">Reference proteome</keyword>
<dbReference type="InterPro" id="IPR009334">
    <property type="entry name" value="DUF993"/>
</dbReference>
<accession>A0A8J8BCB8</accession>
<dbReference type="Gene3D" id="3.20.20.70">
    <property type="entry name" value="Aldolase class I"/>
    <property type="match status" value="1"/>
</dbReference>
<dbReference type="Pfam" id="PF06187">
    <property type="entry name" value="DUF993"/>
    <property type="match status" value="1"/>
</dbReference>
<dbReference type="Proteomes" id="UP000677913">
    <property type="component" value="Unassembled WGS sequence"/>
</dbReference>
<evidence type="ECO:0000313" key="1">
    <source>
        <dbReference type="EMBL" id="MBS2963370.1"/>
    </source>
</evidence>
<evidence type="ECO:0000313" key="2">
    <source>
        <dbReference type="Proteomes" id="UP000677913"/>
    </source>
</evidence>
<proteinExistence type="predicted"/>
<reference evidence="1" key="1">
    <citation type="submission" date="2021-04" db="EMBL/GenBank/DDBJ databases">
        <title>Genome based classification of Actinospica acidithermotolerans sp. nov., an actinobacterium isolated from an Indonesian hot spring.</title>
        <authorList>
            <person name="Kusuma A.B."/>
            <person name="Putra K.E."/>
            <person name="Nafisah S."/>
            <person name="Loh J."/>
            <person name="Nouioui I."/>
            <person name="Goodfellow M."/>
        </authorList>
    </citation>
    <scope>NUCLEOTIDE SEQUENCE</scope>
    <source>
        <strain evidence="1">DSM 45618</strain>
    </source>
</reference>
<dbReference type="AlphaFoldDB" id="A0A8J8BCB8"/>